<evidence type="ECO:0000313" key="1">
    <source>
        <dbReference type="EMBL" id="KDO34745.1"/>
    </source>
</evidence>
<dbReference type="KEGG" id="spar:SPRG_00806"/>
<dbReference type="Proteomes" id="UP000030745">
    <property type="component" value="Unassembled WGS sequence"/>
</dbReference>
<dbReference type="RefSeq" id="XP_012194412.1">
    <property type="nucleotide sequence ID" value="XM_012339022.1"/>
</dbReference>
<dbReference type="VEuPathDB" id="FungiDB:SPRG_00806"/>
<keyword evidence="2" id="KW-1185">Reference proteome</keyword>
<reference evidence="1 2" key="1">
    <citation type="journal article" date="2013" name="PLoS Genet.">
        <title>Distinctive expansion of potential virulence genes in the genome of the oomycete fish pathogen Saprolegnia parasitica.</title>
        <authorList>
            <person name="Jiang R.H."/>
            <person name="de Bruijn I."/>
            <person name="Haas B.J."/>
            <person name="Belmonte R."/>
            <person name="Lobach L."/>
            <person name="Christie J."/>
            <person name="van den Ackerveken G."/>
            <person name="Bottin A."/>
            <person name="Bulone V."/>
            <person name="Diaz-Moreno S.M."/>
            <person name="Dumas B."/>
            <person name="Fan L."/>
            <person name="Gaulin E."/>
            <person name="Govers F."/>
            <person name="Grenville-Briggs L.J."/>
            <person name="Horner N.R."/>
            <person name="Levin J.Z."/>
            <person name="Mammella M."/>
            <person name="Meijer H.J."/>
            <person name="Morris P."/>
            <person name="Nusbaum C."/>
            <person name="Oome S."/>
            <person name="Phillips A.J."/>
            <person name="van Rooyen D."/>
            <person name="Rzeszutek E."/>
            <person name="Saraiva M."/>
            <person name="Secombes C.J."/>
            <person name="Seidl M.F."/>
            <person name="Snel B."/>
            <person name="Stassen J.H."/>
            <person name="Sykes S."/>
            <person name="Tripathy S."/>
            <person name="van den Berg H."/>
            <person name="Vega-Arreguin J.C."/>
            <person name="Wawra S."/>
            <person name="Young S.K."/>
            <person name="Zeng Q."/>
            <person name="Dieguez-Uribeondo J."/>
            <person name="Russ C."/>
            <person name="Tyler B.M."/>
            <person name="van West P."/>
        </authorList>
    </citation>
    <scope>NUCLEOTIDE SEQUENCE [LARGE SCALE GENOMIC DNA]</scope>
    <source>
        <strain evidence="1 2">CBS 223.65</strain>
    </source>
</reference>
<dbReference type="GeneID" id="24123433"/>
<protein>
    <submittedName>
        <fullName evidence="1">Uncharacterized protein</fullName>
    </submittedName>
</protein>
<gene>
    <name evidence="1" type="ORF">SPRG_00806</name>
</gene>
<proteinExistence type="predicted"/>
<dbReference type="AlphaFoldDB" id="A0A067CZS0"/>
<dbReference type="EMBL" id="KK583190">
    <property type="protein sequence ID" value="KDO34745.1"/>
    <property type="molecule type" value="Genomic_DNA"/>
</dbReference>
<evidence type="ECO:0000313" key="2">
    <source>
        <dbReference type="Proteomes" id="UP000030745"/>
    </source>
</evidence>
<name>A0A067CZS0_SAPPC</name>
<sequence length="234" mass="26615">MSGQCGVTYCAKKRKYRPYIKEVKRDKTKLKYGSYVISRDETLLAGRQKFGAAWTLPGEADAIRPIDQGAVLPRDIESPPSDQRSALRGSITRETLTRRYAYRAWISKPDGNKHKGRRYETEEAVQLDLLEMLCQPLDDGQREAFSQRGVFTVCRHALGLKGMTWRDWYSRRALDTIRAPEAIPPSLRLEIDKAYGGPLTARAHRVQIKYLNKRIPRLECSGARYGAPSAVQTL</sequence>
<accession>A0A067CZS0</accession>
<organism evidence="1 2">
    <name type="scientific">Saprolegnia parasitica (strain CBS 223.65)</name>
    <dbReference type="NCBI Taxonomy" id="695850"/>
    <lineage>
        <taxon>Eukaryota</taxon>
        <taxon>Sar</taxon>
        <taxon>Stramenopiles</taxon>
        <taxon>Oomycota</taxon>
        <taxon>Saprolegniomycetes</taxon>
        <taxon>Saprolegniales</taxon>
        <taxon>Saprolegniaceae</taxon>
        <taxon>Saprolegnia</taxon>
    </lineage>
</organism>